<dbReference type="InterPro" id="IPR027470">
    <property type="entry name" value="Cation_efflux_CTD"/>
</dbReference>
<dbReference type="PANTHER" id="PTHR43840:SF15">
    <property type="entry name" value="MITOCHONDRIAL METAL TRANSPORTER 1-RELATED"/>
    <property type="match status" value="1"/>
</dbReference>
<comment type="similarity">
    <text evidence="2">Belongs to the cation diffusion facilitator (CDF) transporter (TC 2.A.4) family.</text>
</comment>
<evidence type="ECO:0000259" key="8">
    <source>
        <dbReference type="Pfam" id="PF01545"/>
    </source>
</evidence>
<comment type="caution">
    <text evidence="10">The sequence shown here is derived from an EMBL/GenBank/DDBJ whole genome shotgun (WGS) entry which is preliminary data.</text>
</comment>
<dbReference type="SUPFAM" id="SSF160240">
    <property type="entry name" value="Cation efflux protein cytoplasmic domain-like"/>
    <property type="match status" value="3"/>
</dbReference>
<name>A0A964T796_9HYPH</name>
<dbReference type="Proteomes" id="UP000773614">
    <property type="component" value="Unassembled WGS sequence"/>
</dbReference>
<evidence type="ECO:0000256" key="4">
    <source>
        <dbReference type="ARBA" id="ARBA00022692"/>
    </source>
</evidence>
<evidence type="ECO:0000256" key="6">
    <source>
        <dbReference type="ARBA" id="ARBA00023136"/>
    </source>
</evidence>
<feature type="transmembrane region" description="Helical" evidence="7">
    <location>
        <begin position="21"/>
        <end position="41"/>
    </location>
</feature>
<comment type="subcellular location">
    <subcellularLocation>
        <location evidence="1">Membrane</location>
        <topology evidence="1">Multi-pass membrane protein</topology>
    </subcellularLocation>
</comment>
<dbReference type="GO" id="GO:0015093">
    <property type="term" value="F:ferrous iron transmembrane transporter activity"/>
    <property type="evidence" value="ECO:0007669"/>
    <property type="project" value="TreeGrafter"/>
</dbReference>
<organism evidence="10 11">
    <name type="scientific">Propylenella binzhouense</name>
    <dbReference type="NCBI Taxonomy" id="2555902"/>
    <lineage>
        <taxon>Bacteria</taxon>
        <taxon>Pseudomonadati</taxon>
        <taxon>Pseudomonadota</taxon>
        <taxon>Alphaproteobacteria</taxon>
        <taxon>Hyphomicrobiales</taxon>
        <taxon>Propylenellaceae</taxon>
        <taxon>Propylenella</taxon>
    </lineage>
</organism>
<gene>
    <name evidence="10" type="ORF">E4O86_18630</name>
</gene>
<dbReference type="InterPro" id="IPR058533">
    <property type="entry name" value="Cation_efflux_TM"/>
</dbReference>
<protein>
    <submittedName>
        <fullName evidence="10">Cation-efflux pump</fullName>
    </submittedName>
</protein>
<feature type="transmembrane region" description="Helical" evidence="7">
    <location>
        <begin position="156"/>
        <end position="179"/>
    </location>
</feature>
<keyword evidence="5 7" id="KW-1133">Transmembrane helix</keyword>
<reference evidence="10" key="1">
    <citation type="submission" date="2019-03" db="EMBL/GenBank/DDBJ databases">
        <title>Afifella sp. nov., isolated from activated sludge.</title>
        <authorList>
            <person name="Li Q."/>
            <person name="Liu Y."/>
        </authorList>
    </citation>
    <scope>NUCLEOTIDE SEQUENCE</scope>
    <source>
        <strain evidence="10">L72</strain>
    </source>
</reference>
<evidence type="ECO:0000256" key="2">
    <source>
        <dbReference type="ARBA" id="ARBA00008114"/>
    </source>
</evidence>
<dbReference type="Pfam" id="PF01545">
    <property type="entry name" value="Cation_efflux"/>
    <property type="match status" value="1"/>
</dbReference>
<evidence type="ECO:0000313" key="11">
    <source>
        <dbReference type="Proteomes" id="UP000773614"/>
    </source>
</evidence>
<keyword evidence="4 7" id="KW-0812">Transmembrane</keyword>
<dbReference type="Gene3D" id="3.30.70.1350">
    <property type="entry name" value="Cation efflux protein, cytoplasmic domain"/>
    <property type="match status" value="3"/>
</dbReference>
<feature type="domain" description="Cation efflux protein cytoplasmic" evidence="9">
    <location>
        <begin position="385"/>
        <end position="461"/>
    </location>
</feature>
<feature type="domain" description="Cation efflux protein cytoplasmic" evidence="9">
    <location>
        <begin position="309"/>
        <end position="369"/>
    </location>
</feature>
<keyword evidence="11" id="KW-1185">Reference proteome</keyword>
<evidence type="ECO:0000256" key="5">
    <source>
        <dbReference type="ARBA" id="ARBA00022989"/>
    </source>
</evidence>
<feature type="transmembrane region" description="Helical" evidence="7">
    <location>
        <begin position="185"/>
        <end position="203"/>
    </location>
</feature>
<dbReference type="EMBL" id="SPKJ01000092">
    <property type="protein sequence ID" value="MYZ49725.1"/>
    <property type="molecule type" value="Genomic_DNA"/>
</dbReference>
<sequence length="474" mass="50437">MIGPYEPSAMTLKERTATISLAASLLLAAAKLAIGLAIGSLALVTDALHSATDFAATALTWVAVRWGDRPPDESHPYGHGKFESVAALGQATLLLLVAGGVTVEAVRRLGSADSAPTVSALAVGILLVEIGINSWRARALLKVGRETKSAALQADAVHFASDVYSSLAVLAGFGLLALGFRWGDAAAALAVAGIIAVLALRLLRRTIDDLVDTAPAGAGRNLEERIIRLPGVVGVEFVRVRSVGPQHFADVAIQVARSLNMEEAARVKEDVVATARQVLGRAEVVVQSVPVSPSDETIHDRVLLVALREKVAVHHVTVHHLRDRLAIAVDIEVDGRMPLAQAHGVADRLEHAIEAEFGEGIEIETHIEPLTPESRDVVAGAEALRKDIEAALQESADGIEGLSEVHDVRLRRARNGYVLVAHCRLDPAWTVDDVHDRVDALERAVRGRRPDIARVVIHAEPRREARAGPARASA</sequence>
<dbReference type="PANTHER" id="PTHR43840">
    <property type="entry name" value="MITOCHONDRIAL METAL TRANSPORTER 1-RELATED"/>
    <property type="match status" value="1"/>
</dbReference>
<dbReference type="GO" id="GO:0006882">
    <property type="term" value="P:intracellular zinc ion homeostasis"/>
    <property type="evidence" value="ECO:0007669"/>
    <property type="project" value="TreeGrafter"/>
</dbReference>
<evidence type="ECO:0000259" key="9">
    <source>
        <dbReference type="Pfam" id="PF16916"/>
    </source>
</evidence>
<dbReference type="Gene3D" id="1.20.1510.10">
    <property type="entry name" value="Cation efflux protein transmembrane domain"/>
    <property type="match status" value="1"/>
</dbReference>
<keyword evidence="3" id="KW-0813">Transport</keyword>
<evidence type="ECO:0000256" key="7">
    <source>
        <dbReference type="SAM" id="Phobius"/>
    </source>
</evidence>
<feature type="domain" description="Cation efflux protein transmembrane" evidence="8">
    <location>
        <begin position="18"/>
        <end position="211"/>
    </location>
</feature>
<evidence type="ECO:0000256" key="3">
    <source>
        <dbReference type="ARBA" id="ARBA00022448"/>
    </source>
</evidence>
<dbReference type="Pfam" id="PF16916">
    <property type="entry name" value="ZT_dimer"/>
    <property type="match status" value="3"/>
</dbReference>
<dbReference type="InterPro" id="IPR027469">
    <property type="entry name" value="Cation_efflux_TMD_sf"/>
</dbReference>
<dbReference type="GO" id="GO:0015341">
    <property type="term" value="F:zinc efflux antiporter activity"/>
    <property type="evidence" value="ECO:0007669"/>
    <property type="project" value="TreeGrafter"/>
</dbReference>
<feature type="domain" description="Cation efflux protein cytoplasmic" evidence="9">
    <location>
        <begin position="222"/>
        <end position="287"/>
    </location>
</feature>
<feature type="transmembrane region" description="Helical" evidence="7">
    <location>
        <begin position="115"/>
        <end position="135"/>
    </location>
</feature>
<keyword evidence="6 7" id="KW-0472">Membrane</keyword>
<dbReference type="GO" id="GO:0005886">
    <property type="term" value="C:plasma membrane"/>
    <property type="evidence" value="ECO:0007669"/>
    <property type="project" value="TreeGrafter"/>
</dbReference>
<proteinExistence type="inferred from homology"/>
<dbReference type="InterPro" id="IPR036837">
    <property type="entry name" value="Cation_efflux_CTD_sf"/>
</dbReference>
<evidence type="ECO:0000313" key="10">
    <source>
        <dbReference type="EMBL" id="MYZ49725.1"/>
    </source>
</evidence>
<dbReference type="SUPFAM" id="SSF161111">
    <property type="entry name" value="Cation efflux protein transmembrane domain-like"/>
    <property type="match status" value="1"/>
</dbReference>
<dbReference type="NCBIfam" id="TIGR01297">
    <property type="entry name" value="CDF"/>
    <property type="match status" value="1"/>
</dbReference>
<dbReference type="GO" id="GO:0015086">
    <property type="term" value="F:cadmium ion transmembrane transporter activity"/>
    <property type="evidence" value="ECO:0007669"/>
    <property type="project" value="TreeGrafter"/>
</dbReference>
<dbReference type="InterPro" id="IPR002524">
    <property type="entry name" value="Cation_efflux"/>
</dbReference>
<evidence type="ECO:0000256" key="1">
    <source>
        <dbReference type="ARBA" id="ARBA00004141"/>
    </source>
</evidence>
<accession>A0A964T796</accession>
<dbReference type="InterPro" id="IPR050291">
    <property type="entry name" value="CDF_Transporter"/>
</dbReference>
<dbReference type="AlphaFoldDB" id="A0A964T796"/>